<accession>A0A3S0K751</accession>
<keyword evidence="2" id="KW-1185">Reference proteome</keyword>
<dbReference type="AlphaFoldDB" id="A0A3S0K751"/>
<protein>
    <recommendedName>
        <fullName evidence="3">Viral A-type inclusion protein</fullName>
    </recommendedName>
</protein>
<proteinExistence type="predicted"/>
<dbReference type="RefSeq" id="WP_126692553.1">
    <property type="nucleotide sequence ID" value="NZ_RXOF01000003.1"/>
</dbReference>
<name>A0A3S0K751_9BACT</name>
<dbReference type="OrthoDB" id="1436925at2"/>
<evidence type="ECO:0008006" key="3">
    <source>
        <dbReference type="Google" id="ProtNLM"/>
    </source>
</evidence>
<dbReference type="Proteomes" id="UP000282184">
    <property type="component" value="Unassembled WGS sequence"/>
</dbReference>
<evidence type="ECO:0000313" key="1">
    <source>
        <dbReference type="EMBL" id="RTQ51661.1"/>
    </source>
</evidence>
<sequence>MKTPRSTNLLGWRQALPLLALLAAGCLQLQSDKEQREAARQKVMDRHNELMDRMDELTLLRQQLRQVPDTAEAGRRSRALLAADAAMMDWMHQYHNPADTMRQERALAYLAAQQRRIDSVGTLMQQSVDAAQALLKGQ</sequence>
<dbReference type="PROSITE" id="PS51257">
    <property type="entry name" value="PROKAR_LIPOPROTEIN"/>
    <property type="match status" value="1"/>
</dbReference>
<dbReference type="EMBL" id="RXOF01000003">
    <property type="protein sequence ID" value="RTQ51661.1"/>
    <property type="molecule type" value="Genomic_DNA"/>
</dbReference>
<reference evidence="1 2" key="1">
    <citation type="submission" date="2018-12" db="EMBL/GenBank/DDBJ databases">
        <title>Hymenobacter gummosus sp. nov., isolated from a spring.</title>
        <authorList>
            <person name="Nie L."/>
        </authorList>
    </citation>
    <scope>NUCLEOTIDE SEQUENCE [LARGE SCALE GENOMIC DNA]</scope>
    <source>
        <strain evidence="1 2">KCTC 52166</strain>
    </source>
</reference>
<comment type="caution">
    <text evidence="1">The sequence shown here is derived from an EMBL/GenBank/DDBJ whole genome shotgun (WGS) entry which is preliminary data.</text>
</comment>
<organism evidence="1 2">
    <name type="scientific">Hymenobacter gummosus</name>
    <dbReference type="NCBI Taxonomy" id="1776032"/>
    <lineage>
        <taxon>Bacteria</taxon>
        <taxon>Pseudomonadati</taxon>
        <taxon>Bacteroidota</taxon>
        <taxon>Cytophagia</taxon>
        <taxon>Cytophagales</taxon>
        <taxon>Hymenobacteraceae</taxon>
        <taxon>Hymenobacter</taxon>
    </lineage>
</organism>
<evidence type="ECO:0000313" key="2">
    <source>
        <dbReference type="Proteomes" id="UP000282184"/>
    </source>
</evidence>
<gene>
    <name evidence="1" type="ORF">EJV47_07645</name>
</gene>